<dbReference type="GO" id="GO:0045724">
    <property type="term" value="P:positive regulation of cilium assembly"/>
    <property type="evidence" value="ECO:0007669"/>
    <property type="project" value="TreeGrafter"/>
</dbReference>
<dbReference type="GO" id="GO:0032465">
    <property type="term" value="P:regulation of cytokinesis"/>
    <property type="evidence" value="ECO:0007669"/>
    <property type="project" value="TreeGrafter"/>
</dbReference>
<evidence type="ECO:0000256" key="1">
    <source>
        <dbReference type="ARBA" id="ARBA00007791"/>
    </source>
</evidence>
<dbReference type="InterPro" id="IPR026757">
    <property type="entry name" value="ENTR1"/>
</dbReference>
<feature type="coiled-coil region" evidence="4">
    <location>
        <begin position="271"/>
        <end position="358"/>
    </location>
</feature>
<evidence type="ECO:0000313" key="7">
    <source>
        <dbReference type="Proteomes" id="UP000792457"/>
    </source>
</evidence>
<dbReference type="GO" id="GO:0036064">
    <property type="term" value="C:ciliary basal body"/>
    <property type="evidence" value="ECO:0007669"/>
    <property type="project" value="TreeGrafter"/>
</dbReference>
<keyword evidence="3 4" id="KW-0175">Coiled coil</keyword>
<evidence type="ECO:0000256" key="3">
    <source>
        <dbReference type="ARBA" id="ARBA00023054"/>
    </source>
</evidence>
<comment type="caution">
    <text evidence="6">The sequence shown here is derived from an EMBL/GenBank/DDBJ whole genome shotgun (WGS) entry which is preliminary data.</text>
</comment>
<feature type="compositionally biased region" description="Polar residues" evidence="5">
    <location>
        <begin position="180"/>
        <end position="192"/>
    </location>
</feature>
<evidence type="ECO:0000256" key="2">
    <source>
        <dbReference type="ARBA" id="ARBA00016007"/>
    </source>
</evidence>
<dbReference type="EMBL" id="KZ308194">
    <property type="protein sequence ID" value="KAG8224377.1"/>
    <property type="molecule type" value="Genomic_DNA"/>
</dbReference>
<sequence>MIMAEGGSGGDDKQFPFYDYPKRRGKRSDEDDESDSGTEDIPAQPDLGLGSQPNFDKKATAGPQGQDNLTQRSENPFSFKVFLKRDASRNTYSSTGARPKIYSHPSSDGGRTPNDTTGDDHGTPLRVNSSRLVGTPELTSALPDFVQDHLVMEQCYLSEPSSQGLPDLDNLPDFALGGTDSMSCTSGQSQSRRAGAHPDSVNDVLSRSHDHSPGAVSPERNIHVPQGPSEVATSKSLPDFLSDGPILGGRLSSNSDIDPTLPSSHSLNADSQRLLQENERLRWELDMCRRQLSDESTRVQSLERELFNMRRRESEETATLAKSIEQVEDNLKRTTRRAVNAETTVSKLKQEMKVIMAEMCELRRENDRLQGFKGKSPSSEDPSSLGACGTSSPLNQGIPQQVASELLMAANSAEHSLRQLLGGVDNLRVLAATLENMFRIQEHSPPEDPGQ</sequence>
<proteinExistence type="inferred from homology"/>
<keyword evidence="7" id="KW-1185">Reference proteome</keyword>
<dbReference type="PANTHER" id="PTHR31259:SF3">
    <property type="entry name" value="ENDOSOME-ASSOCIATED-TRAFFICKING REGULATOR 1"/>
    <property type="match status" value="1"/>
</dbReference>
<dbReference type="GO" id="GO:0030496">
    <property type="term" value="C:midbody"/>
    <property type="evidence" value="ECO:0007669"/>
    <property type="project" value="TreeGrafter"/>
</dbReference>
<feature type="region of interest" description="Disordered" evidence="5">
    <location>
        <begin position="160"/>
        <end position="265"/>
    </location>
</feature>
<gene>
    <name evidence="6" type="ORF">J437_LFUL005199</name>
</gene>
<dbReference type="GO" id="GO:1903566">
    <property type="term" value="P:positive regulation of protein localization to cilium"/>
    <property type="evidence" value="ECO:0007669"/>
    <property type="project" value="TreeGrafter"/>
</dbReference>
<evidence type="ECO:0000256" key="5">
    <source>
        <dbReference type="SAM" id="MobiDB-lite"/>
    </source>
</evidence>
<dbReference type="GO" id="GO:0005769">
    <property type="term" value="C:early endosome"/>
    <property type="evidence" value="ECO:0007669"/>
    <property type="project" value="TreeGrafter"/>
</dbReference>
<feature type="compositionally biased region" description="Polar residues" evidence="5">
    <location>
        <begin position="63"/>
        <end position="76"/>
    </location>
</feature>
<comment type="similarity">
    <text evidence="1">Belongs to the ENTR1 family.</text>
</comment>
<evidence type="ECO:0000256" key="4">
    <source>
        <dbReference type="SAM" id="Coils"/>
    </source>
</evidence>
<feature type="compositionally biased region" description="Polar residues" evidence="5">
    <location>
        <begin position="251"/>
        <end position="265"/>
    </location>
</feature>
<dbReference type="GO" id="GO:0005813">
    <property type="term" value="C:centrosome"/>
    <property type="evidence" value="ECO:0007669"/>
    <property type="project" value="TreeGrafter"/>
</dbReference>
<feature type="region of interest" description="Disordered" evidence="5">
    <location>
        <begin position="370"/>
        <end position="397"/>
    </location>
</feature>
<reference evidence="6" key="2">
    <citation type="submission" date="2017-10" db="EMBL/GenBank/DDBJ databases">
        <title>Ladona fulva Genome sequencing and assembly.</title>
        <authorList>
            <person name="Murali S."/>
            <person name="Richards S."/>
            <person name="Bandaranaike D."/>
            <person name="Bellair M."/>
            <person name="Blankenburg K."/>
            <person name="Chao H."/>
            <person name="Dinh H."/>
            <person name="Doddapaneni H."/>
            <person name="Dugan-Rocha S."/>
            <person name="Elkadiri S."/>
            <person name="Gnanaolivu R."/>
            <person name="Hernandez B."/>
            <person name="Skinner E."/>
            <person name="Javaid M."/>
            <person name="Lee S."/>
            <person name="Li M."/>
            <person name="Ming W."/>
            <person name="Munidasa M."/>
            <person name="Muniz J."/>
            <person name="Nguyen L."/>
            <person name="Hughes D."/>
            <person name="Osuji N."/>
            <person name="Pu L.-L."/>
            <person name="Puazo M."/>
            <person name="Qu C."/>
            <person name="Quiroz J."/>
            <person name="Raj R."/>
            <person name="Weissenberger G."/>
            <person name="Xin Y."/>
            <person name="Zou X."/>
            <person name="Han Y."/>
            <person name="Worley K."/>
            <person name="Muzny D."/>
            <person name="Gibbs R."/>
        </authorList>
    </citation>
    <scope>NUCLEOTIDE SEQUENCE</scope>
    <source>
        <strain evidence="6">Sampled in the wild</strain>
    </source>
</reference>
<evidence type="ECO:0000313" key="6">
    <source>
        <dbReference type="EMBL" id="KAG8224377.1"/>
    </source>
</evidence>
<dbReference type="Proteomes" id="UP000792457">
    <property type="component" value="Unassembled WGS sequence"/>
</dbReference>
<dbReference type="Gene3D" id="1.10.287.1490">
    <property type="match status" value="1"/>
</dbReference>
<organism evidence="6 7">
    <name type="scientific">Ladona fulva</name>
    <name type="common">Scarce chaser dragonfly</name>
    <name type="synonym">Libellula fulva</name>
    <dbReference type="NCBI Taxonomy" id="123851"/>
    <lineage>
        <taxon>Eukaryota</taxon>
        <taxon>Metazoa</taxon>
        <taxon>Ecdysozoa</taxon>
        <taxon>Arthropoda</taxon>
        <taxon>Hexapoda</taxon>
        <taxon>Insecta</taxon>
        <taxon>Pterygota</taxon>
        <taxon>Palaeoptera</taxon>
        <taxon>Odonata</taxon>
        <taxon>Epiprocta</taxon>
        <taxon>Anisoptera</taxon>
        <taxon>Libelluloidea</taxon>
        <taxon>Libellulidae</taxon>
        <taxon>Ladona</taxon>
    </lineage>
</organism>
<name>A0A8K0NWL8_LADFU</name>
<reference evidence="6" key="1">
    <citation type="submission" date="2013-04" db="EMBL/GenBank/DDBJ databases">
        <authorList>
            <person name="Qu J."/>
            <person name="Murali S.C."/>
            <person name="Bandaranaike D."/>
            <person name="Bellair M."/>
            <person name="Blankenburg K."/>
            <person name="Chao H."/>
            <person name="Dinh H."/>
            <person name="Doddapaneni H."/>
            <person name="Downs B."/>
            <person name="Dugan-Rocha S."/>
            <person name="Elkadiri S."/>
            <person name="Gnanaolivu R.D."/>
            <person name="Hernandez B."/>
            <person name="Javaid M."/>
            <person name="Jayaseelan J.C."/>
            <person name="Lee S."/>
            <person name="Li M."/>
            <person name="Ming W."/>
            <person name="Munidasa M."/>
            <person name="Muniz J."/>
            <person name="Nguyen L."/>
            <person name="Ongeri F."/>
            <person name="Osuji N."/>
            <person name="Pu L.-L."/>
            <person name="Puazo M."/>
            <person name="Qu C."/>
            <person name="Quiroz J."/>
            <person name="Raj R."/>
            <person name="Weissenberger G."/>
            <person name="Xin Y."/>
            <person name="Zou X."/>
            <person name="Han Y."/>
            <person name="Richards S."/>
            <person name="Worley K."/>
            <person name="Muzny D."/>
            <person name="Gibbs R."/>
        </authorList>
    </citation>
    <scope>NUCLEOTIDE SEQUENCE</scope>
    <source>
        <strain evidence="6">Sampled in the wild</strain>
    </source>
</reference>
<accession>A0A8K0NWL8</accession>
<protein>
    <recommendedName>
        <fullName evidence="2">Endosome-associated-trafficking regulator 1</fullName>
    </recommendedName>
</protein>
<dbReference type="OrthoDB" id="6499155at2759"/>
<dbReference type="PANTHER" id="PTHR31259">
    <property type="entry name" value="ENDOSOME-ASSOCIATED TRAFFICKING REGULATOR 1"/>
    <property type="match status" value="1"/>
</dbReference>
<feature type="region of interest" description="Disordered" evidence="5">
    <location>
        <begin position="1"/>
        <end position="132"/>
    </location>
</feature>
<dbReference type="GO" id="GO:0055037">
    <property type="term" value="C:recycling endosome"/>
    <property type="evidence" value="ECO:0007669"/>
    <property type="project" value="TreeGrafter"/>
</dbReference>
<dbReference type="AlphaFoldDB" id="A0A8K0NWL8"/>